<feature type="transmembrane region" description="Helical" evidence="1">
    <location>
        <begin position="43"/>
        <end position="67"/>
    </location>
</feature>
<gene>
    <name evidence="2" type="ORF">BXP70_12585</name>
</gene>
<dbReference type="PANTHER" id="PTHR38592:SF3">
    <property type="entry name" value="BLL4819 PROTEIN"/>
    <property type="match status" value="1"/>
</dbReference>
<dbReference type="EMBL" id="MTSE01000005">
    <property type="protein sequence ID" value="OUJ73807.1"/>
    <property type="molecule type" value="Genomic_DNA"/>
</dbReference>
<evidence type="ECO:0000313" key="2">
    <source>
        <dbReference type="EMBL" id="OUJ73807.1"/>
    </source>
</evidence>
<sequence length="398" mass="46227">MKTTSKLERSHQLDFFRGILLILITIDHALAYNNIIKRFTYEFFGWVSGAEGFVFLSGLTAGLIYTYKFLEKGNAFVLDTSFRRVQKIYTNHILLLLFAFAMVLAFTFFVSSDWMTRYWMSTYPFFFAEPAKAIVLGLLLLYQPTYLDILPMYAVFILFVPFLVKSLQKKAMWLVLLVSFLLYVVGSASSFYPFLDNIIQSPLLKMRYFNLLCWQFLFVIGLVSGFLFYHGKTKEWQRNKYLFGLAICVSVLFFGLKNAHVEIAGINLEYLTDKANLGPLRLLNFLALCYTLTFIASKKGNWFASRPICYLGRNSLEVFTLHIALIIVFMPILYYLNKESSIDVYNEFKFYPLETALVFFVIIPALFLAPFLLNEKYRVALINRSLRAIEPEKIREVA</sequence>
<feature type="transmembrane region" description="Helical" evidence="1">
    <location>
        <begin position="207"/>
        <end position="229"/>
    </location>
</feature>
<evidence type="ECO:0000256" key="1">
    <source>
        <dbReference type="SAM" id="Phobius"/>
    </source>
</evidence>
<dbReference type="Proteomes" id="UP000194873">
    <property type="component" value="Unassembled WGS sequence"/>
</dbReference>
<feature type="transmembrane region" description="Helical" evidence="1">
    <location>
        <begin position="145"/>
        <end position="164"/>
    </location>
</feature>
<evidence type="ECO:0000313" key="3">
    <source>
        <dbReference type="Proteomes" id="UP000194873"/>
    </source>
</evidence>
<dbReference type="AlphaFoldDB" id="A0A243WFA3"/>
<proteinExistence type="predicted"/>
<protein>
    <recommendedName>
        <fullName evidence="4">Acyltransferase 3 domain-containing protein</fullName>
    </recommendedName>
</protein>
<comment type="caution">
    <text evidence="2">The sequence shown here is derived from an EMBL/GenBank/DDBJ whole genome shotgun (WGS) entry which is preliminary data.</text>
</comment>
<dbReference type="InterPro" id="IPR014550">
    <property type="entry name" value="UCP028704_OpgC"/>
</dbReference>
<dbReference type="PIRSF" id="PIRSF028704">
    <property type="entry name" value="UPC028704"/>
    <property type="match status" value="1"/>
</dbReference>
<reference evidence="2 3" key="1">
    <citation type="submission" date="2017-01" db="EMBL/GenBank/DDBJ databases">
        <title>A new Hymenobacter.</title>
        <authorList>
            <person name="Liang Y."/>
            <person name="Feng F."/>
        </authorList>
    </citation>
    <scope>NUCLEOTIDE SEQUENCE [LARGE SCALE GENOMIC DNA]</scope>
    <source>
        <strain evidence="2">MIMBbqt21</strain>
    </source>
</reference>
<dbReference type="OrthoDB" id="9775975at2"/>
<feature type="transmembrane region" description="Helical" evidence="1">
    <location>
        <begin position="171"/>
        <end position="195"/>
    </location>
</feature>
<feature type="transmembrane region" description="Helical" evidence="1">
    <location>
        <begin position="88"/>
        <end position="110"/>
    </location>
</feature>
<keyword evidence="1" id="KW-0472">Membrane</keyword>
<keyword evidence="1" id="KW-0812">Transmembrane</keyword>
<accession>A0A243WFA3</accession>
<name>A0A243WFA3_9BACT</name>
<keyword evidence="1" id="KW-1133">Transmembrane helix</keyword>
<feature type="transmembrane region" description="Helical" evidence="1">
    <location>
        <begin position="241"/>
        <end position="260"/>
    </location>
</feature>
<feature type="transmembrane region" description="Helical" evidence="1">
    <location>
        <begin position="280"/>
        <end position="297"/>
    </location>
</feature>
<dbReference type="Pfam" id="PF10129">
    <property type="entry name" value="OpgC_C"/>
    <property type="match status" value="1"/>
</dbReference>
<keyword evidence="3" id="KW-1185">Reference proteome</keyword>
<feature type="transmembrane region" description="Helical" evidence="1">
    <location>
        <begin position="356"/>
        <end position="374"/>
    </location>
</feature>
<feature type="transmembrane region" description="Helical" evidence="1">
    <location>
        <begin position="318"/>
        <end position="336"/>
    </location>
</feature>
<feature type="transmembrane region" description="Helical" evidence="1">
    <location>
        <begin position="12"/>
        <end position="31"/>
    </location>
</feature>
<evidence type="ECO:0008006" key="4">
    <source>
        <dbReference type="Google" id="ProtNLM"/>
    </source>
</evidence>
<organism evidence="2 3">
    <name type="scientific">Hymenobacter crusticola</name>
    <dbReference type="NCBI Taxonomy" id="1770526"/>
    <lineage>
        <taxon>Bacteria</taxon>
        <taxon>Pseudomonadati</taxon>
        <taxon>Bacteroidota</taxon>
        <taxon>Cytophagia</taxon>
        <taxon>Cytophagales</taxon>
        <taxon>Hymenobacteraceae</taxon>
        <taxon>Hymenobacter</taxon>
    </lineage>
</organism>
<dbReference type="RefSeq" id="WP_086594415.1">
    <property type="nucleotide sequence ID" value="NZ_MTSE01000005.1"/>
</dbReference>
<dbReference type="PANTHER" id="PTHR38592">
    <property type="entry name" value="BLL4819 PROTEIN"/>
    <property type="match status" value="1"/>
</dbReference>